<comment type="similarity">
    <text evidence="2">Belongs to the mitochondrion-specific ribosomal protein mL50 family.</text>
</comment>
<organism evidence="8 9">
    <name type="scientific">Massariosphaeria phaeospora</name>
    <dbReference type="NCBI Taxonomy" id="100035"/>
    <lineage>
        <taxon>Eukaryota</taxon>
        <taxon>Fungi</taxon>
        <taxon>Dikarya</taxon>
        <taxon>Ascomycota</taxon>
        <taxon>Pezizomycotina</taxon>
        <taxon>Dothideomycetes</taxon>
        <taxon>Pleosporomycetidae</taxon>
        <taxon>Pleosporales</taxon>
        <taxon>Pleosporales incertae sedis</taxon>
        <taxon>Massariosphaeria</taxon>
    </lineage>
</organism>
<keyword evidence="3" id="KW-0689">Ribosomal protein</keyword>
<dbReference type="GO" id="GO:0005840">
    <property type="term" value="C:ribosome"/>
    <property type="evidence" value="ECO:0007669"/>
    <property type="project" value="UniProtKB-KW"/>
</dbReference>
<keyword evidence="4" id="KW-0496">Mitochondrion</keyword>
<proteinExistence type="inferred from homology"/>
<evidence type="ECO:0000256" key="2">
    <source>
        <dbReference type="ARBA" id="ARBA00008860"/>
    </source>
</evidence>
<evidence type="ECO:0000256" key="1">
    <source>
        <dbReference type="ARBA" id="ARBA00004173"/>
    </source>
</evidence>
<gene>
    <name evidence="8" type="ORF">BDV95DRAFT_530387</name>
</gene>
<reference evidence="8 9" key="1">
    <citation type="submission" date="2020-01" db="EMBL/GenBank/DDBJ databases">
        <authorList>
            <consortium name="DOE Joint Genome Institute"/>
            <person name="Haridas S."/>
            <person name="Albert R."/>
            <person name="Binder M."/>
            <person name="Bloem J."/>
            <person name="Labutti K."/>
            <person name="Salamov A."/>
            <person name="Andreopoulos B."/>
            <person name="Baker S.E."/>
            <person name="Barry K."/>
            <person name="Bills G."/>
            <person name="Bluhm B.H."/>
            <person name="Cannon C."/>
            <person name="Castanera R."/>
            <person name="Culley D.E."/>
            <person name="Daum C."/>
            <person name="Ezra D."/>
            <person name="Gonzalez J.B."/>
            <person name="Henrissat B."/>
            <person name="Kuo A."/>
            <person name="Liang C."/>
            <person name="Lipzen A."/>
            <person name="Lutzoni F."/>
            <person name="Magnuson J."/>
            <person name="Mondo S."/>
            <person name="Nolan M."/>
            <person name="Ohm R."/>
            <person name="Pangilinan J."/>
            <person name="Park H.-J.H."/>
            <person name="Ramirez L."/>
            <person name="Alfaro M."/>
            <person name="Sun H."/>
            <person name="Tritt A."/>
            <person name="Yoshinaga Y."/>
            <person name="Zwiers L.-H.L."/>
            <person name="Turgeon B.G."/>
            <person name="Goodwin S.B."/>
            <person name="Spatafora J.W."/>
            <person name="Crous P.W."/>
            <person name="Grigoriev I.V."/>
        </authorList>
    </citation>
    <scope>NUCLEOTIDE SEQUENCE [LARGE SCALE GENOMIC DNA]</scope>
    <source>
        <strain evidence="8 9">CBS 611.86</strain>
    </source>
</reference>
<dbReference type="EMBL" id="JAADJZ010000030">
    <property type="protein sequence ID" value="KAF2865938.1"/>
    <property type="molecule type" value="Genomic_DNA"/>
</dbReference>
<comment type="subcellular location">
    <subcellularLocation>
        <location evidence="1">Mitochondrion</location>
    </subcellularLocation>
</comment>
<dbReference type="Proteomes" id="UP000481861">
    <property type="component" value="Unassembled WGS sequence"/>
</dbReference>
<evidence type="ECO:0000313" key="8">
    <source>
        <dbReference type="EMBL" id="KAF2865938.1"/>
    </source>
</evidence>
<sequence length="592" mass="67185">MRRIPRTSRAVDPYLSISPLVHRCASPLPCRIVCAPRPHFRTTTAAFSNTSSRASLTDNKDKKRYQQSIRRWQKRLTGDSEPIGSHVDPYDATSPVRIAPEEQGEEEEVLVDETGRESRPGEVRDVGYREADEESVLKRVGGVAWLEKMEETELAKEFEKLTLRTYTPLNFKMADRIEKLTGTFFTLRDDNLKMADIFQEETGKPYTEYSFGRFEQIKDPVHLREKFHQAVVETYTLHQAGKDMNIAAFTNRGIYEPPAWIHDVTFTRSQNRDLELAFPSGKTAKQLLDKMQEVPEWNPASDGKAVGDELFAEEGEVVEALEPELPTMDPDTPPARRAALVKQDPDAKPFDFMSNRPVPRAKPVEETPRADELIENAETVRPKAAPQLEFNIKVQASESAISQLRHMVYDSLTQSSEGAIASVRQTLRDTVTVMASESTTVISEPSSKLETKWRHVPLTNPKIKFALAKRLLQLTGLRISDPSLNHIYTLGDLYCHLSSAAKPQPAKLFDFIQQESEKVNTLPIEQPRPVTTRSKKRTSTGDLSNLGNVEIHGKRITPRQERRRIGLDKVVTYALRERDLVREKKSELVQET</sequence>
<feature type="region of interest" description="Disordered" evidence="7">
    <location>
        <begin position="75"/>
        <end position="94"/>
    </location>
</feature>
<dbReference type="OrthoDB" id="6220758at2759"/>
<evidence type="ECO:0000256" key="6">
    <source>
        <dbReference type="ARBA" id="ARBA00035183"/>
    </source>
</evidence>
<keyword evidence="9" id="KW-1185">Reference proteome</keyword>
<keyword evidence="5" id="KW-0687">Ribonucleoprotein</keyword>
<comment type="caution">
    <text evidence="8">The sequence shown here is derived from an EMBL/GenBank/DDBJ whole genome shotgun (WGS) entry which is preliminary data.</text>
</comment>
<protein>
    <recommendedName>
        <fullName evidence="6">Large ribosomal subunit protein mL50</fullName>
    </recommendedName>
</protein>
<evidence type="ECO:0000256" key="7">
    <source>
        <dbReference type="SAM" id="MobiDB-lite"/>
    </source>
</evidence>
<evidence type="ECO:0000256" key="5">
    <source>
        <dbReference type="ARBA" id="ARBA00023274"/>
    </source>
</evidence>
<name>A0A7C8M268_9PLEO</name>
<evidence type="ECO:0000256" key="4">
    <source>
        <dbReference type="ARBA" id="ARBA00023128"/>
    </source>
</evidence>
<feature type="region of interest" description="Disordered" evidence="7">
    <location>
        <begin position="99"/>
        <end position="125"/>
    </location>
</feature>
<accession>A0A7C8M268</accession>
<evidence type="ECO:0000256" key="3">
    <source>
        <dbReference type="ARBA" id="ARBA00022980"/>
    </source>
</evidence>
<feature type="region of interest" description="Disordered" evidence="7">
    <location>
        <begin position="347"/>
        <end position="367"/>
    </location>
</feature>
<dbReference type="GO" id="GO:0005739">
    <property type="term" value="C:mitochondrion"/>
    <property type="evidence" value="ECO:0007669"/>
    <property type="project" value="UniProtKB-SubCell"/>
</dbReference>
<dbReference type="AlphaFoldDB" id="A0A7C8M268"/>
<dbReference type="Pfam" id="PF10501">
    <property type="entry name" value="Ribosomal_L50"/>
    <property type="match status" value="1"/>
</dbReference>
<dbReference type="GO" id="GO:1990904">
    <property type="term" value="C:ribonucleoprotein complex"/>
    <property type="evidence" value="ECO:0007669"/>
    <property type="project" value="UniProtKB-KW"/>
</dbReference>
<feature type="compositionally biased region" description="Basic and acidic residues" evidence="7">
    <location>
        <begin position="113"/>
        <end position="125"/>
    </location>
</feature>
<feature type="compositionally biased region" description="Acidic residues" evidence="7">
    <location>
        <begin position="102"/>
        <end position="111"/>
    </location>
</feature>
<dbReference type="InterPro" id="IPR018305">
    <property type="entry name" value="Ribosomal_m50"/>
</dbReference>
<evidence type="ECO:0000313" key="9">
    <source>
        <dbReference type="Proteomes" id="UP000481861"/>
    </source>
</evidence>